<organism evidence="12 13">
    <name type="scientific">Pyxicephalus adspersus</name>
    <name type="common">African bullfrog</name>
    <dbReference type="NCBI Taxonomy" id="30357"/>
    <lineage>
        <taxon>Eukaryota</taxon>
        <taxon>Metazoa</taxon>
        <taxon>Chordata</taxon>
        <taxon>Craniata</taxon>
        <taxon>Vertebrata</taxon>
        <taxon>Euteleostomi</taxon>
        <taxon>Amphibia</taxon>
        <taxon>Batrachia</taxon>
        <taxon>Anura</taxon>
        <taxon>Neobatrachia</taxon>
        <taxon>Ranoidea</taxon>
        <taxon>Pyxicephalidae</taxon>
        <taxon>Pyxicephalinae</taxon>
        <taxon>Pyxicephalus</taxon>
    </lineage>
</organism>
<dbReference type="InterPro" id="IPR001841">
    <property type="entry name" value="Znf_RING"/>
</dbReference>
<protein>
    <recommendedName>
        <fullName evidence="2">RING-type E3 ubiquitin transferase</fullName>
        <ecNumber evidence="2">2.3.2.27</ecNumber>
    </recommendedName>
</protein>
<dbReference type="GO" id="GO:0016567">
    <property type="term" value="P:protein ubiquitination"/>
    <property type="evidence" value="ECO:0007669"/>
    <property type="project" value="TreeGrafter"/>
</dbReference>
<dbReference type="PROSITE" id="PS50089">
    <property type="entry name" value="ZF_RING_2"/>
    <property type="match status" value="1"/>
</dbReference>
<keyword evidence="8" id="KW-0862">Zinc</keyword>
<evidence type="ECO:0000256" key="7">
    <source>
        <dbReference type="ARBA" id="ARBA00022786"/>
    </source>
</evidence>
<dbReference type="EC" id="2.3.2.27" evidence="2"/>
<dbReference type="SUPFAM" id="SSF57850">
    <property type="entry name" value="RING/U-box"/>
    <property type="match status" value="1"/>
</dbReference>
<evidence type="ECO:0000256" key="1">
    <source>
        <dbReference type="ARBA" id="ARBA00000900"/>
    </source>
</evidence>
<evidence type="ECO:0000256" key="2">
    <source>
        <dbReference type="ARBA" id="ARBA00012483"/>
    </source>
</evidence>
<comment type="caution">
    <text evidence="12">The sequence shown here is derived from an EMBL/GenBank/DDBJ whole genome shotgun (WGS) entry which is preliminary data.</text>
</comment>
<evidence type="ECO:0000259" key="11">
    <source>
        <dbReference type="PROSITE" id="PS50089"/>
    </source>
</evidence>
<keyword evidence="3" id="KW-0597">Phosphoprotein</keyword>
<feature type="domain" description="RING-type" evidence="11">
    <location>
        <begin position="610"/>
        <end position="651"/>
    </location>
</feature>
<dbReference type="CDD" id="cd16465">
    <property type="entry name" value="RING-H2_PJA1_2"/>
    <property type="match status" value="1"/>
</dbReference>
<dbReference type="InterPro" id="IPR013083">
    <property type="entry name" value="Znf_RING/FYVE/PHD"/>
</dbReference>
<evidence type="ECO:0000256" key="10">
    <source>
        <dbReference type="SAM" id="MobiDB-lite"/>
    </source>
</evidence>
<gene>
    <name evidence="12" type="ORF">GDO54_014289</name>
</gene>
<dbReference type="Gene3D" id="3.30.40.10">
    <property type="entry name" value="Zinc/RING finger domain, C3HC4 (zinc finger)"/>
    <property type="match status" value="1"/>
</dbReference>
<feature type="region of interest" description="Disordered" evidence="10">
    <location>
        <begin position="419"/>
        <end position="477"/>
    </location>
</feature>
<evidence type="ECO:0000313" key="13">
    <source>
        <dbReference type="Proteomes" id="UP001181693"/>
    </source>
</evidence>
<keyword evidence="7" id="KW-0833">Ubl conjugation pathway</keyword>
<evidence type="ECO:0000256" key="6">
    <source>
        <dbReference type="ARBA" id="ARBA00022771"/>
    </source>
</evidence>
<dbReference type="GO" id="GO:0008270">
    <property type="term" value="F:zinc ion binding"/>
    <property type="evidence" value="ECO:0007669"/>
    <property type="project" value="UniProtKB-KW"/>
</dbReference>
<feature type="region of interest" description="Disordered" evidence="10">
    <location>
        <begin position="305"/>
        <end position="348"/>
    </location>
</feature>
<feature type="compositionally biased region" description="Basic and acidic residues" evidence="10">
    <location>
        <begin position="321"/>
        <end position="335"/>
    </location>
</feature>
<keyword evidence="5" id="KW-0479">Metal-binding</keyword>
<reference evidence="12" key="1">
    <citation type="thesis" date="2020" institute="ProQuest LLC" country="789 East Eisenhower Parkway, Ann Arbor, MI, USA">
        <title>Comparative Genomics and Chromosome Evolution.</title>
        <authorList>
            <person name="Mudd A.B."/>
        </authorList>
    </citation>
    <scope>NUCLEOTIDE SEQUENCE</scope>
    <source>
        <strain evidence="12">1538</strain>
        <tissue evidence="12">Blood</tissue>
    </source>
</reference>
<evidence type="ECO:0000256" key="9">
    <source>
        <dbReference type="PROSITE-ProRule" id="PRU00175"/>
    </source>
</evidence>
<dbReference type="GO" id="GO:0005737">
    <property type="term" value="C:cytoplasm"/>
    <property type="evidence" value="ECO:0007669"/>
    <property type="project" value="TreeGrafter"/>
</dbReference>
<dbReference type="EMBL" id="DYDO01000006">
    <property type="protein sequence ID" value="DBA23370.1"/>
    <property type="molecule type" value="Genomic_DNA"/>
</dbReference>
<comment type="catalytic activity">
    <reaction evidence="1">
        <text>S-ubiquitinyl-[E2 ubiquitin-conjugating enzyme]-L-cysteine + [acceptor protein]-L-lysine = [E2 ubiquitin-conjugating enzyme]-L-cysteine + N(6)-ubiquitinyl-[acceptor protein]-L-lysine.</text>
        <dbReference type="EC" id="2.3.2.27"/>
    </reaction>
</comment>
<dbReference type="PANTHER" id="PTHR15710:SF243">
    <property type="entry name" value="E3 UBIQUITIN-PROTEIN LIGASE PRAJA-2 ISOFORM X1"/>
    <property type="match status" value="1"/>
</dbReference>
<proteinExistence type="predicted"/>
<evidence type="ECO:0000256" key="8">
    <source>
        <dbReference type="ARBA" id="ARBA00022833"/>
    </source>
</evidence>
<evidence type="ECO:0000256" key="5">
    <source>
        <dbReference type="ARBA" id="ARBA00022723"/>
    </source>
</evidence>
<dbReference type="EMBL" id="DYDO01000006">
    <property type="protein sequence ID" value="DBA23371.1"/>
    <property type="molecule type" value="Genomic_DNA"/>
</dbReference>
<dbReference type="Proteomes" id="UP001181693">
    <property type="component" value="Unassembled WGS sequence"/>
</dbReference>
<dbReference type="GO" id="GO:0061630">
    <property type="term" value="F:ubiquitin protein ligase activity"/>
    <property type="evidence" value="ECO:0007669"/>
    <property type="project" value="UniProtKB-EC"/>
</dbReference>
<evidence type="ECO:0000256" key="3">
    <source>
        <dbReference type="ARBA" id="ARBA00022553"/>
    </source>
</evidence>
<name>A0AAV3AK31_PYXAD</name>
<dbReference type="PANTHER" id="PTHR15710">
    <property type="entry name" value="E3 UBIQUITIN-PROTEIN LIGASE PRAJA"/>
    <property type="match status" value="1"/>
</dbReference>
<evidence type="ECO:0000313" key="12">
    <source>
        <dbReference type="EMBL" id="DBA23370.1"/>
    </source>
</evidence>
<dbReference type="SMART" id="SM00184">
    <property type="entry name" value="RING"/>
    <property type="match status" value="1"/>
</dbReference>
<accession>A0AAV3AK31</accession>
<evidence type="ECO:0000256" key="4">
    <source>
        <dbReference type="ARBA" id="ARBA00022679"/>
    </source>
</evidence>
<keyword evidence="13" id="KW-1185">Reference proteome</keyword>
<keyword evidence="6 9" id="KW-0863">Zinc-finger</keyword>
<dbReference type="AlphaFoldDB" id="A0AAV3AK31"/>
<dbReference type="FunFam" id="3.30.40.10:FF:000152">
    <property type="entry name" value="E3 ubiquitin-protein ligase Praja-1 isoform X1"/>
    <property type="match status" value="1"/>
</dbReference>
<dbReference type="Pfam" id="PF13639">
    <property type="entry name" value="zf-RING_2"/>
    <property type="match status" value="1"/>
</dbReference>
<sequence length="684" mass="75311">MGQEAGKAAWPKPSGGYQTITGRRYGRRHAYISFRPSLECPNRTSAAQKSESEGLELSNVPKENHLISSENNDSSLCSLSSAFCTDLEEESKTLNMNDGLSLFPDAEEHDLPPLSMSEYVRGCQNLNNTSDCTKTFMHSPVDHPNNSHQNDVCFVTIDSFEPDSSDGEENVSIYEGVSVKSETGQNLRHISNTMCELQKDCSNGILSEMNQTCVQNSLPQGTTTTLSKHSTLDLYTPPWSLSASFVPEDDATSVGTVNLSDSQQNISKTGFMGKCSLGICSESNTGGAKTDLTNEPVVRPKIRKTYPSVSSGKDPLITDGNVKEAKSSRREKQELHANVQKSSTAEKVNTKEPDFVCEGAQRKVKEASKDILTPSDSKPLVDDTFWDDFEVYGLKIMDSSKDEESSECSDGEWSTCLPSYFSGDKDQSSSDESWETLPGKEEHDVQSNSSSLEEENSDFSDFQVEEQTSLEDGEIPWLQYSEDIESSTDEENEIGNHYLPPGFFILDGNNNLEDDSSMSEDLDVEWRLLDDFGEGIGVAQAMSYMDPQFLTYMALEERLAQAMETALAHLESLAVDVEQAHPPATKESIDCLPQIVLTDDHIIVGQEQCCAICCSEYIKDEILTELPCHHLFHKPCVALWLQKSGTCPVCRHVLTSVLPDTAAATSFLADHDSPPSIHNAAGTR</sequence>
<keyword evidence="4" id="KW-0808">Transferase</keyword>